<reference evidence="10" key="1">
    <citation type="submission" date="2012-11" db="EMBL/GenBank/DDBJ databases">
        <authorList>
            <person name="Lucero-Rivera Y.E."/>
            <person name="Tovar-Ramirez D."/>
        </authorList>
    </citation>
    <scope>NUCLEOTIDE SEQUENCE [LARGE SCALE GENOMIC DNA]</scope>
    <source>
        <strain evidence="10">Araruama</strain>
    </source>
</reference>
<dbReference type="InterPro" id="IPR000700">
    <property type="entry name" value="PAS-assoc_C"/>
</dbReference>
<dbReference type="PROSITE" id="PS50109">
    <property type="entry name" value="HIS_KIN"/>
    <property type="match status" value="1"/>
</dbReference>
<dbReference type="EC" id="2.7.13.3" evidence="2"/>
<dbReference type="GO" id="GO:0000155">
    <property type="term" value="F:phosphorelay sensor kinase activity"/>
    <property type="evidence" value="ECO:0007669"/>
    <property type="project" value="InterPro"/>
</dbReference>
<dbReference type="SMART" id="SM00388">
    <property type="entry name" value="HisKA"/>
    <property type="match status" value="1"/>
</dbReference>
<dbReference type="InterPro" id="IPR005467">
    <property type="entry name" value="His_kinase_dom"/>
</dbReference>
<evidence type="ECO:0000259" key="7">
    <source>
        <dbReference type="PROSITE" id="PS50109"/>
    </source>
</evidence>
<dbReference type="Pfam" id="PF02518">
    <property type="entry name" value="HATPase_c"/>
    <property type="match status" value="1"/>
</dbReference>
<evidence type="ECO:0000256" key="4">
    <source>
        <dbReference type="ARBA" id="ARBA00022679"/>
    </source>
</evidence>
<sequence>MILAEAEKLANIGGWEWDMLTDQWTMSENWINIHGCSNTNLSSDDILLIAHVDDRQVLQNAFERALHDAETYKIEYRIVRQDSGQIRYIKAYGDIKRNHLGKAVKMYGAAQDITIQKEFEDALLKAKIAAEQANLAKSEFLANMSHEIRTPINAIYGFAQILKDELSNATNQEHSEFANYIIEASDRLLFLINDILDISKVEAGKIEISNQIFDFDMLLLEIQNNITITADQKDLAFHIIASSNLPRQVIGDKYRIEQVIKNLLNNAIKFTESGKIELFVQMKSKNELLFKVVDTGIGIPENKLEGLFDKFYQVDSSYTKNTRVLVWD</sequence>
<dbReference type="AlphaFoldDB" id="A0A1V1NW06"/>
<dbReference type="InterPro" id="IPR036890">
    <property type="entry name" value="HATPase_C_sf"/>
</dbReference>
<dbReference type="SUPFAM" id="SSF47384">
    <property type="entry name" value="Homodimeric domain of signal transducing histidine kinase"/>
    <property type="match status" value="1"/>
</dbReference>
<dbReference type="InterPro" id="IPR003661">
    <property type="entry name" value="HisK_dim/P_dom"/>
</dbReference>
<dbReference type="Gene3D" id="3.30.565.10">
    <property type="entry name" value="Histidine kinase-like ATPase, C-terminal domain"/>
    <property type="match status" value="1"/>
</dbReference>
<dbReference type="SMART" id="SM00387">
    <property type="entry name" value="HATPase_c"/>
    <property type="match status" value="1"/>
</dbReference>
<dbReference type="InterPro" id="IPR036097">
    <property type="entry name" value="HisK_dim/P_sf"/>
</dbReference>
<dbReference type="Gene3D" id="2.10.70.100">
    <property type="match status" value="1"/>
</dbReference>
<dbReference type="EMBL" id="ATBP01001777">
    <property type="protein sequence ID" value="ETR66741.1"/>
    <property type="molecule type" value="Genomic_DNA"/>
</dbReference>
<dbReference type="PROSITE" id="PS50113">
    <property type="entry name" value="PAC"/>
    <property type="match status" value="1"/>
</dbReference>
<dbReference type="CDD" id="cd00082">
    <property type="entry name" value="HisKA"/>
    <property type="match status" value="1"/>
</dbReference>
<keyword evidence="6" id="KW-0902">Two-component regulatory system</keyword>
<comment type="caution">
    <text evidence="9">The sequence shown here is derived from an EMBL/GenBank/DDBJ whole genome shotgun (WGS) entry which is preliminary data.</text>
</comment>
<dbReference type="InterPro" id="IPR000014">
    <property type="entry name" value="PAS"/>
</dbReference>
<proteinExistence type="predicted"/>
<evidence type="ECO:0000313" key="9">
    <source>
        <dbReference type="EMBL" id="ETR66741.1"/>
    </source>
</evidence>
<evidence type="ECO:0000313" key="10">
    <source>
        <dbReference type="Proteomes" id="UP000189670"/>
    </source>
</evidence>
<feature type="domain" description="PAC" evidence="8">
    <location>
        <begin position="72"/>
        <end position="125"/>
    </location>
</feature>
<dbReference type="Pfam" id="PF00512">
    <property type="entry name" value="HisKA"/>
    <property type="match status" value="1"/>
</dbReference>
<dbReference type="NCBIfam" id="TIGR00229">
    <property type="entry name" value="sensory_box"/>
    <property type="match status" value="1"/>
</dbReference>
<dbReference type="SUPFAM" id="SSF55785">
    <property type="entry name" value="PYP-like sensor domain (PAS domain)"/>
    <property type="match status" value="1"/>
</dbReference>
<dbReference type="InterPro" id="IPR035965">
    <property type="entry name" value="PAS-like_dom_sf"/>
</dbReference>
<gene>
    <name evidence="9" type="ORF">OMM_05504</name>
</gene>
<evidence type="ECO:0000256" key="6">
    <source>
        <dbReference type="ARBA" id="ARBA00023012"/>
    </source>
</evidence>
<dbReference type="InterPro" id="IPR003594">
    <property type="entry name" value="HATPase_dom"/>
</dbReference>
<evidence type="ECO:0000259" key="8">
    <source>
        <dbReference type="PROSITE" id="PS50113"/>
    </source>
</evidence>
<evidence type="ECO:0000256" key="5">
    <source>
        <dbReference type="ARBA" id="ARBA00022777"/>
    </source>
</evidence>
<comment type="catalytic activity">
    <reaction evidence="1">
        <text>ATP + protein L-histidine = ADP + protein N-phospho-L-histidine.</text>
        <dbReference type="EC" id="2.7.13.3"/>
    </reaction>
</comment>
<dbReference type="Gene3D" id="3.30.450.20">
    <property type="entry name" value="PAS domain"/>
    <property type="match status" value="1"/>
</dbReference>
<keyword evidence="3" id="KW-0597">Phosphoprotein</keyword>
<dbReference type="Proteomes" id="UP000189670">
    <property type="component" value="Unassembled WGS sequence"/>
</dbReference>
<dbReference type="CDD" id="cd00130">
    <property type="entry name" value="PAS"/>
    <property type="match status" value="1"/>
</dbReference>
<dbReference type="PANTHER" id="PTHR43711">
    <property type="entry name" value="TWO-COMPONENT HISTIDINE KINASE"/>
    <property type="match status" value="1"/>
</dbReference>
<keyword evidence="5" id="KW-0418">Kinase</keyword>
<dbReference type="Gene3D" id="1.10.287.130">
    <property type="match status" value="1"/>
</dbReference>
<evidence type="ECO:0000256" key="1">
    <source>
        <dbReference type="ARBA" id="ARBA00000085"/>
    </source>
</evidence>
<dbReference type="Pfam" id="PF08447">
    <property type="entry name" value="PAS_3"/>
    <property type="match status" value="1"/>
</dbReference>
<dbReference type="InterPro" id="IPR050736">
    <property type="entry name" value="Sensor_HK_Regulatory"/>
</dbReference>
<dbReference type="PANTHER" id="PTHR43711:SF26">
    <property type="entry name" value="SENSOR HISTIDINE KINASE RCSC"/>
    <property type="match status" value="1"/>
</dbReference>
<evidence type="ECO:0000256" key="2">
    <source>
        <dbReference type="ARBA" id="ARBA00012438"/>
    </source>
</evidence>
<name>A0A1V1NW06_9BACT</name>
<organism evidence="9 10">
    <name type="scientific">Candidatus Magnetoglobus multicellularis str. Araruama</name>
    <dbReference type="NCBI Taxonomy" id="890399"/>
    <lineage>
        <taxon>Bacteria</taxon>
        <taxon>Pseudomonadati</taxon>
        <taxon>Thermodesulfobacteriota</taxon>
        <taxon>Desulfobacteria</taxon>
        <taxon>Desulfobacterales</taxon>
        <taxon>Desulfobacteraceae</taxon>
        <taxon>Candidatus Magnetoglobus</taxon>
    </lineage>
</organism>
<accession>A0A1V1NW06</accession>
<dbReference type="SUPFAM" id="SSF55874">
    <property type="entry name" value="ATPase domain of HSP90 chaperone/DNA topoisomerase II/histidine kinase"/>
    <property type="match status" value="1"/>
</dbReference>
<protein>
    <recommendedName>
        <fullName evidence="2">histidine kinase</fullName>
        <ecNumber evidence="2">2.7.13.3</ecNumber>
    </recommendedName>
</protein>
<evidence type="ECO:0000256" key="3">
    <source>
        <dbReference type="ARBA" id="ARBA00022553"/>
    </source>
</evidence>
<dbReference type="FunFam" id="1.10.287.130:FF:000001">
    <property type="entry name" value="Two-component sensor histidine kinase"/>
    <property type="match status" value="1"/>
</dbReference>
<keyword evidence="4" id="KW-0808">Transferase</keyword>
<dbReference type="InterPro" id="IPR013655">
    <property type="entry name" value="PAS_fold_3"/>
</dbReference>
<feature type="domain" description="Histidine kinase" evidence="7">
    <location>
        <begin position="143"/>
        <end position="328"/>
    </location>
</feature>